<evidence type="ECO:0000256" key="4">
    <source>
        <dbReference type="ARBA" id="ARBA00022927"/>
    </source>
</evidence>
<keyword evidence="9" id="KW-1133">Transmembrane helix</keyword>
<reference evidence="11" key="1">
    <citation type="submission" date="2020-01" db="EMBL/GenBank/DDBJ databases">
        <authorList>
            <person name="Mishra B."/>
        </authorList>
    </citation>
    <scope>NUCLEOTIDE SEQUENCE [LARGE SCALE GENOMIC DNA]</scope>
</reference>
<dbReference type="GO" id="GO:0015031">
    <property type="term" value="P:protein transport"/>
    <property type="evidence" value="ECO:0007669"/>
    <property type="project" value="UniProtKB-KW"/>
</dbReference>
<evidence type="ECO:0000256" key="7">
    <source>
        <dbReference type="ARBA" id="ARBA00038020"/>
    </source>
</evidence>
<dbReference type="AlphaFoldDB" id="A0A6D2J7L5"/>
<evidence type="ECO:0000256" key="1">
    <source>
        <dbReference type="ARBA" id="ARBA00004202"/>
    </source>
</evidence>
<accession>A0A6D2J7L5</accession>
<keyword evidence="3" id="KW-0813">Transport</keyword>
<dbReference type="InterPro" id="IPR011074">
    <property type="entry name" value="CRAL/TRIO_N_dom"/>
</dbReference>
<feature type="domain" description="CRAL-TRIO" evidence="10">
    <location>
        <begin position="119"/>
        <end position="293"/>
    </location>
</feature>
<dbReference type="PANTHER" id="PTHR35752">
    <property type="entry name" value="G-PROTEIN COUPLED RECEPTOR"/>
    <property type="match status" value="1"/>
</dbReference>
<evidence type="ECO:0000256" key="9">
    <source>
        <dbReference type="SAM" id="Phobius"/>
    </source>
</evidence>
<keyword evidence="6" id="KW-0175">Coiled coil</keyword>
<dbReference type="InterPro" id="IPR036865">
    <property type="entry name" value="CRAL-TRIO_dom_sf"/>
</dbReference>
<evidence type="ECO:0000259" key="10">
    <source>
        <dbReference type="PROSITE" id="PS50191"/>
    </source>
</evidence>
<keyword evidence="9" id="KW-0472">Membrane</keyword>
<comment type="similarity">
    <text evidence="7">Belongs to the SFH family.</text>
</comment>
<keyword evidence="4" id="KW-0653">Protein transport</keyword>
<dbReference type="Gene3D" id="3.40.525.10">
    <property type="entry name" value="CRAL-TRIO lipid binding domain"/>
    <property type="match status" value="1"/>
</dbReference>
<evidence type="ECO:0000256" key="5">
    <source>
        <dbReference type="ARBA" id="ARBA00023034"/>
    </source>
</evidence>
<dbReference type="Proteomes" id="UP000467841">
    <property type="component" value="Unassembled WGS sequence"/>
</dbReference>
<dbReference type="SUPFAM" id="SSF52087">
    <property type="entry name" value="CRAL/TRIO domain"/>
    <property type="match status" value="1"/>
</dbReference>
<dbReference type="InterPro" id="IPR001251">
    <property type="entry name" value="CRAL-TRIO_dom"/>
</dbReference>
<dbReference type="Gene3D" id="1.10.8.20">
    <property type="entry name" value="N-terminal domain of phosphatidylinositol transfer protein sec14p"/>
    <property type="match status" value="1"/>
</dbReference>
<evidence type="ECO:0000256" key="2">
    <source>
        <dbReference type="ARBA" id="ARBA00004395"/>
    </source>
</evidence>
<comment type="caution">
    <text evidence="11">The sequence shown here is derived from an EMBL/GenBank/DDBJ whole genome shotgun (WGS) entry which is preliminary data.</text>
</comment>
<dbReference type="CDD" id="cd00170">
    <property type="entry name" value="SEC14"/>
    <property type="match status" value="1"/>
</dbReference>
<evidence type="ECO:0000256" key="6">
    <source>
        <dbReference type="ARBA" id="ARBA00023054"/>
    </source>
</evidence>
<proteinExistence type="inferred from homology"/>
<keyword evidence="9" id="KW-0812">Transmembrane</keyword>
<evidence type="ECO:0000256" key="8">
    <source>
        <dbReference type="SAM" id="MobiDB-lite"/>
    </source>
</evidence>
<protein>
    <recommendedName>
        <fullName evidence="10">CRAL-TRIO domain-containing protein</fullName>
    </recommendedName>
</protein>
<sequence length="944" mass="105416">MSLVQDAMEKPRMGSFKKRSSSKNLRYSMTKRRRSSKVMSVDIEDVHDAEELKAVDAFRQALILDELLPEKHDDYHMMLRFLKARKFDLEKTKLMWTDMLRWRKEFGADTVVEEFDFKEIDEVLKYYPQGHHGVDKEGRPVYIERLGLVDSTKLMQVTTMDRYVNYHVMEFERTFNVKFPACSIAAKKHIDQSTTILDVQGVGLKNFNKAARDLITRLQKVDGDNYPETLNRMFIINAGSGFRMLWNTVKSFLDPKTTAKIHVLGNKYQSKLLEIIDESELPEFLGGSCTCADSGGCMRSDKGPWKNPEVMKMVHNGDHKCSKRSQAENSADNTISEGNEPTTDSAPEKDDKATEMVPVAHPAWNIPEAKFSLSKKEVYAIQEACNNATTDGGRSPIFTGVMALVMGVVTMIRVTKNVPRKLTESTLYSSPVYCDDASMNKSTMQSEKMTVPAISGEDFMAIMKRMAELEQKVTVLSAQPTTMPPEKEEMLNAAISRSNVLEQGLAATKKALEDSLGRQEELVAYIEKKKKKKKLILRCPSRDHSFIQFLLISAFAFGVYGAASVPVPDSNCYALDNSSRLVDFSSWIGHPFEYDGKEFDLVVRFCKDVETRGQAGYVDFGRYDPLSYFSSGSGKFDFVQGFYHGDLSNCELSYDKLGRTAQVNIICGNCVDGRCKGGLGCICSVTQDSTCRVTVELAIPCEKPGPRVFKGFTVGLHPRSWEIVYNGMTQFGFEKHHREFSFKTEQTHLTLYMTAIASLSTLVGKPIINVSPENGLAVKIAGSSFTGNHPTTLSPSTLVLDWNCEKSRQAPYEVNVTIPVDGYDPVQFFLTKLCEYNQGNEGGSAKGWAIFGVFSCVFLVASTLFCVGGFIYKTRVERVRGTDALPGMSLLSGLLETVSGSGQSYSRTEEINKAFANEVSWDRSSSSSSQAPTQRPSDRTYGAI</sequence>
<dbReference type="SUPFAM" id="SSF46938">
    <property type="entry name" value="CRAL/TRIO N-terminal domain"/>
    <property type="match status" value="1"/>
</dbReference>
<dbReference type="InterPro" id="IPR036273">
    <property type="entry name" value="CRAL/TRIO_N_dom_sf"/>
</dbReference>
<name>A0A6D2J7L5_9BRAS</name>
<gene>
    <name evidence="11" type="ORF">MERR_LOCUS23002</name>
</gene>
<dbReference type="OrthoDB" id="1434354at2759"/>
<evidence type="ECO:0000313" key="12">
    <source>
        <dbReference type="Proteomes" id="UP000467841"/>
    </source>
</evidence>
<keyword evidence="5" id="KW-0333">Golgi apparatus</keyword>
<dbReference type="PROSITE" id="PS50191">
    <property type="entry name" value="CRAL_TRIO"/>
    <property type="match status" value="1"/>
</dbReference>
<dbReference type="PANTHER" id="PTHR35752:SF1">
    <property type="entry name" value="G-PROTEIN COUPLED RECEPTOR"/>
    <property type="match status" value="1"/>
</dbReference>
<feature type="transmembrane region" description="Helical" evidence="9">
    <location>
        <begin position="848"/>
        <end position="872"/>
    </location>
</feature>
<dbReference type="GO" id="GO:0000139">
    <property type="term" value="C:Golgi membrane"/>
    <property type="evidence" value="ECO:0007669"/>
    <property type="project" value="UniProtKB-SubCell"/>
</dbReference>
<dbReference type="SMART" id="SM00516">
    <property type="entry name" value="SEC14"/>
    <property type="match status" value="1"/>
</dbReference>
<keyword evidence="12" id="KW-1185">Reference proteome</keyword>
<dbReference type="GO" id="GO:0005886">
    <property type="term" value="C:plasma membrane"/>
    <property type="evidence" value="ECO:0007669"/>
    <property type="project" value="UniProtKB-SubCell"/>
</dbReference>
<dbReference type="FunFam" id="3.40.525.10:FF:000011">
    <property type="entry name" value="SEC14 cytosolic factor"/>
    <property type="match status" value="1"/>
</dbReference>
<comment type="subcellular location">
    <subcellularLocation>
        <location evidence="1">Cell membrane</location>
        <topology evidence="1">Peripheral membrane protein</topology>
    </subcellularLocation>
    <subcellularLocation>
        <location evidence="2">Golgi apparatus membrane</location>
        <topology evidence="2">Peripheral membrane protein</topology>
    </subcellularLocation>
</comment>
<organism evidence="11 12">
    <name type="scientific">Microthlaspi erraticum</name>
    <dbReference type="NCBI Taxonomy" id="1685480"/>
    <lineage>
        <taxon>Eukaryota</taxon>
        <taxon>Viridiplantae</taxon>
        <taxon>Streptophyta</taxon>
        <taxon>Embryophyta</taxon>
        <taxon>Tracheophyta</taxon>
        <taxon>Spermatophyta</taxon>
        <taxon>Magnoliopsida</taxon>
        <taxon>eudicotyledons</taxon>
        <taxon>Gunneridae</taxon>
        <taxon>Pentapetalae</taxon>
        <taxon>rosids</taxon>
        <taxon>malvids</taxon>
        <taxon>Brassicales</taxon>
        <taxon>Brassicaceae</taxon>
        <taxon>Coluteocarpeae</taxon>
        <taxon>Microthlaspi</taxon>
    </lineage>
</organism>
<feature type="region of interest" description="Disordered" evidence="8">
    <location>
        <begin position="920"/>
        <end position="944"/>
    </location>
</feature>
<evidence type="ECO:0000256" key="3">
    <source>
        <dbReference type="ARBA" id="ARBA00022448"/>
    </source>
</evidence>
<dbReference type="Pfam" id="PF00650">
    <property type="entry name" value="CRAL_TRIO"/>
    <property type="match status" value="1"/>
</dbReference>
<feature type="compositionally biased region" description="Polar residues" evidence="8">
    <location>
        <begin position="327"/>
        <end position="345"/>
    </location>
</feature>
<dbReference type="SMART" id="SM01100">
    <property type="entry name" value="CRAL_TRIO_N"/>
    <property type="match status" value="1"/>
</dbReference>
<dbReference type="EMBL" id="CACVBM020001162">
    <property type="protein sequence ID" value="CAA7035767.1"/>
    <property type="molecule type" value="Genomic_DNA"/>
</dbReference>
<feature type="region of interest" description="Disordered" evidence="8">
    <location>
        <begin position="1"/>
        <end position="24"/>
    </location>
</feature>
<evidence type="ECO:0000313" key="11">
    <source>
        <dbReference type="EMBL" id="CAA7035767.1"/>
    </source>
</evidence>
<feature type="region of interest" description="Disordered" evidence="8">
    <location>
        <begin position="318"/>
        <end position="353"/>
    </location>
</feature>